<keyword evidence="2" id="KW-1185">Reference proteome</keyword>
<gene>
    <name evidence="1" type="ORF">AGLY_010549</name>
</gene>
<name>A0A6G0TG37_APHGL</name>
<accession>A0A6G0TG37</accession>
<evidence type="ECO:0000313" key="2">
    <source>
        <dbReference type="Proteomes" id="UP000475862"/>
    </source>
</evidence>
<dbReference type="Proteomes" id="UP000475862">
    <property type="component" value="Unassembled WGS sequence"/>
</dbReference>
<proteinExistence type="predicted"/>
<protein>
    <submittedName>
        <fullName evidence="1">Uncharacterized protein</fullName>
    </submittedName>
</protein>
<dbReference type="EMBL" id="VYZN01000041">
    <property type="protein sequence ID" value="KAE9531343.1"/>
    <property type="molecule type" value="Genomic_DNA"/>
</dbReference>
<sequence>MYIKFISDFLKSILTQLKFLLLGAESMYQTTSIGFTRLSVGHVNHVLYQVGNTLGDRITAQRQKIFHRVVAVPQLVTQHKGRGRETDYSTYGHFGVQFGAIRDTDAGRDGSRERGTVHVQQFVPCERPVTYVEEVHDERVERTSALVVLEHHGPVAILAVAQDGQRFAVAQRQPQRALRVVEQLVQPTQLLVIPILFTAALQQSIHTAFAYPLQQIVLCHPGTVNVELYVMHVGDDVAKSVGVFMFGYT</sequence>
<reference evidence="1 2" key="1">
    <citation type="submission" date="2019-08" db="EMBL/GenBank/DDBJ databases">
        <title>The genome of the soybean aphid Biotype 1, its phylome, world population structure and adaptation to the North American continent.</title>
        <authorList>
            <person name="Giordano R."/>
            <person name="Donthu R.K."/>
            <person name="Hernandez A.G."/>
            <person name="Wright C.L."/>
            <person name="Zimin A.V."/>
        </authorList>
    </citation>
    <scope>NUCLEOTIDE SEQUENCE [LARGE SCALE GENOMIC DNA]</scope>
    <source>
        <tissue evidence="1">Whole aphids</tissue>
    </source>
</reference>
<comment type="caution">
    <text evidence="1">The sequence shown here is derived from an EMBL/GenBank/DDBJ whole genome shotgun (WGS) entry which is preliminary data.</text>
</comment>
<evidence type="ECO:0000313" key="1">
    <source>
        <dbReference type="EMBL" id="KAE9531343.1"/>
    </source>
</evidence>
<dbReference type="AlphaFoldDB" id="A0A6G0TG37"/>
<organism evidence="1 2">
    <name type="scientific">Aphis glycines</name>
    <name type="common">Soybean aphid</name>
    <dbReference type="NCBI Taxonomy" id="307491"/>
    <lineage>
        <taxon>Eukaryota</taxon>
        <taxon>Metazoa</taxon>
        <taxon>Ecdysozoa</taxon>
        <taxon>Arthropoda</taxon>
        <taxon>Hexapoda</taxon>
        <taxon>Insecta</taxon>
        <taxon>Pterygota</taxon>
        <taxon>Neoptera</taxon>
        <taxon>Paraneoptera</taxon>
        <taxon>Hemiptera</taxon>
        <taxon>Sternorrhyncha</taxon>
        <taxon>Aphidomorpha</taxon>
        <taxon>Aphidoidea</taxon>
        <taxon>Aphididae</taxon>
        <taxon>Aphidini</taxon>
        <taxon>Aphis</taxon>
        <taxon>Aphis</taxon>
    </lineage>
</organism>